<keyword evidence="6" id="KW-0694">RNA-binding</keyword>
<keyword evidence="4" id="KW-0255">Endonuclease</keyword>
<keyword evidence="5" id="KW-0378">Hydrolase</keyword>
<evidence type="ECO:0000256" key="3">
    <source>
        <dbReference type="ARBA" id="ARBA00022722"/>
    </source>
</evidence>
<organism evidence="8 9">
    <name type="scientific">Thermocoleostomius sinensis A174</name>
    <dbReference type="NCBI Taxonomy" id="2016057"/>
    <lineage>
        <taxon>Bacteria</taxon>
        <taxon>Bacillati</taxon>
        <taxon>Cyanobacteriota</taxon>
        <taxon>Cyanophyceae</taxon>
        <taxon>Oculatellales</taxon>
        <taxon>Oculatellaceae</taxon>
        <taxon>Thermocoleostomius</taxon>
    </lineage>
</organism>
<keyword evidence="9" id="KW-1185">Reference proteome</keyword>
<dbReference type="RefSeq" id="WP_268612097.1">
    <property type="nucleotide sequence ID" value="NZ_CP113797.1"/>
</dbReference>
<sequence>MKSISGKRLCKIVEQKGWVLRRITGSHHIYENPEVEQILSIPVHRNQDLKLGTLRALMRIAQLSENDLL</sequence>
<dbReference type="PANTHER" id="PTHR34873">
    <property type="entry name" value="SSR1766 PROTEIN"/>
    <property type="match status" value="1"/>
</dbReference>
<protein>
    <submittedName>
        <fullName evidence="8">Type II toxin-antitoxin system HicA family toxin</fullName>
    </submittedName>
</protein>
<evidence type="ECO:0000313" key="9">
    <source>
        <dbReference type="Proteomes" id="UP001163152"/>
    </source>
</evidence>
<dbReference type="Pfam" id="PF07927">
    <property type="entry name" value="HicA_toxin"/>
    <property type="match status" value="1"/>
</dbReference>
<name>A0A9E9CC53_9CYAN</name>
<evidence type="ECO:0000256" key="5">
    <source>
        <dbReference type="ARBA" id="ARBA00022801"/>
    </source>
</evidence>
<dbReference type="PANTHER" id="PTHR34873:SF3">
    <property type="entry name" value="ADDICTION MODULE TOXIN, HICA FAMILY"/>
    <property type="match status" value="1"/>
</dbReference>
<proteinExistence type="inferred from homology"/>
<evidence type="ECO:0000256" key="2">
    <source>
        <dbReference type="ARBA" id="ARBA00022649"/>
    </source>
</evidence>
<accession>A0A9E9CC53</accession>
<dbReference type="KEGG" id="tsin:OXH18_08535"/>
<evidence type="ECO:0000256" key="1">
    <source>
        <dbReference type="ARBA" id="ARBA00006620"/>
    </source>
</evidence>
<comment type="similarity">
    <text evidence="1">Belongs to the HicA mRNA interferase family.</text>
</comment>
<reference evidence="8" key="1">
    <citation type="submission" date="2022-12" db="EMBL/GenBank/DDBJ databases">
        <title>Polyphasic identification of a Novel Hot-Spring Cyanobacterium Ocullathermofonsia sinensis gen nov. sp. nov. and Genomic Insights on its Adaptations to the Thermal Habitat.</title>
        <authorList>
            <person name="Daroch M."/>
            <person name="Tang J."/>
            <person name="Jiang Y."/>
        </authorList>
    </citation>
    <scope>NUCLEOTIDE SEQUENCE</scope>
    <source>
        <strain evidence="8">PKUAC-SCTA174</strain>
    </source>
</reference>
<dbReference type="EMBL" id="CP113797">
    <property type="protein sequence ID" value="WAL62015.1"/>
    <property type="molecule type" value="Genomic_DNA"/>
</dbReference>
<gene>
    <name evidence="8" type="ORF">OXH18_08535</name>
</gene>
<evidence type="ECO:0000313" key="8">
    <source>
        <dbReference type="EMBL" id="WAL62015.1"/>
    </source>
</evidence>
<keyword evidence="7" id="KW-0346">Stress response</keyword>
<dbReference type="GO" id="GO:0016787">
    <property type="term" value="F:hydrolase activity"/>
    <property type="evidence" value="ECO:0007669"/>
    <property type="project" value="UniProtKB-KW"/>
</dbReference>
<keyword evidence="3" id="KW-0540">Nuclease</keyword>
<dbReference type="GO" id="GO:0003729">
    <property type="term" value="F:mRNA binding"/>
    <property type="evidence" value="ECO:0007669"/>
    <property type="project" value="InterPro"/>
</dbReference>
<dbReference type="InterPro" id="IPR038570">
    <property type="entry name" value="HicA_sf"/>
</dbReference>
<dbReference type="GO" id="GO:0004519">
    <property type="term" value="F:endonuclease activity"/>
    <property type="evidence" value="ECO:0007669"/>
    <property type="project" value="UniProtKB-KW"/>
</dbReference>
<dbReference type="Proteomes" id="UP001163152">
    <property type="component" value="Chromosome"/>
</dbReference>
<dbReference type="SUPFAM" id="SSF54786">
    <property type="entry name" value="YcfA/nrd intein domain"/>
    <property type="match status" value="1"/>
</dbReference>
<keyword evidence="2" id="KW-1277">Toxin-antitoxin system</keyword>
<dbReference type="Gene3D" id="3.30.920.30">
    <property type="entry name" value="Hypothetical protein"/>
    <property type="match status" value="1"/>
</dbReference>
<evidence type="ECO:0000256" key="6">
    <source>
        <dbReference type="ARBA" id="ARBA00022884"/>
    </source>
</evidence>
<evidence type="ECO:0000256" key="4">
    <source>
        <dbReference type="ARBA" id="ARBA00022759"/>
    </source>
</evidence>
<dbReference type="InterPro" id="IPR012933">
    <property type="entry name" value="HicA_mRNA_interferase"/>
</dbReference>
<evidence type="ECO:0000256" key="7">
    <source>
        <dbReference type="ARBA" id="ARBA00023016"/>
    </source>
</evidence>
<dbReference type="AlphaFoldDB" id="A0A9E9CC53"/>